<evidence type="ECO:0000313" key="1">
    <source>
        <dbReference type="EMBL" id="CAG9975199.1"/>
    </source>
</evidence>
<proteinExistence type="predicted"/>
<protein>
    <submittedName>
        <fullName evidence="1">Uncharacterized protein</fullName>
    </submittedName>
</protein>
<gene>
    <name evidence="1" type="ORF">CBYS24578_00015574</name>
</gene>
<reference evidence="1" key="1">
    <citation type="submission" date="2021-10" db="EMBL/GenBank/DDBJ databases">
        <authorList>
            <person name="Piombo E."/>
        </authorList>
    </citation>
    <scope>NUCLEOTIDE SEQUENCE</scope>
</reference>
<sequence length="103" mass="11342">MVVQPLDDHDQDFRGQIRQAQTADWPARKMGCPGFKGCLLLLETLSHVSPAILLGQGGLVIPQRGLARGYMGTFLPLYIAYMLIDDLTKGLKTAKFLADRGQI</sequence>
<organism evidence="1 2">
    <name type="scientific">Clonostachys byssicola</name>
    <dbReference type="NCBI Taxonomy" id="160290"/>
    <lineage>
        <taxon>Eukaryota</taxon>
        <taxon>Fungi</taxon>
        <taxon>Dikarya</taxon>
        <taxon>Ascomycota</taxon>
        <taxon>Pezizomycotina</taxon>
        <taxon>Sordariomycetes</taxon>
        <taxon>Hypocreomycetidae</taxon>
        <taxon>Hypocreales</taxon>
        <taxon>Bionectriaceae</taxon>
        <taxon>Clonostachys</taxon>
    </lineage>
</organism>
<name>A0A9N9TYQ0_9HYPO</name>
<dbReference type="EMBL" id="CABFNO020001255">
    <property type="protein sequence ID" value="CAG9975199.1"/>
    <property type="molecule type" value="Genomic_DNA"/>
</dbReference>
<feature type="non-terminal residue" evidence="1">
    <location>
        <position position="103"/>
    </location>
</feature>
<comment type="caution">
    <text evidence="1">The sequence shown here is derived from an EMBL/GenBank/DDBJ whole genome shotgun (WGS) entry which is preliminary data.</text>
</comment>
<dbReference type="AlphaFoldDB" id="A0A9N9TYQ0"/>
<evidence type="ECO:0000313" key="2">
    <source>
        <dbReference type="Proteomes" id="UP000754883"/>
    </source>
</evidence>
<accession>A0A9N9TYQ0</accession>
<keyword evidence="2" id="KW-1185">Reference proteome</keyword>
<dbReference type="Proteomes" id="UP000754883">
    <property type="component" value="Unassembled WGS sequence"/>
</dbReference>